<protein>
    <submittedName>
        <fullName evidence="1">Uncharacterized protein</fullName>
    </submittedName>
</protein>
<name>A0A4Y2JNB2_ARAVE</name>
<dbReference type="Proteomes" id="UP000499080">
    <property type="component" value="Unassembled WGS sequence"/>
</dbReference>
<accession>A0A4Y2JNB2</accession>
<keyword evidence="2" id="KW-1185">Reference proteome</keyword>
<sequence length="111" mass="12325">MRGTTPELASPSTIFPTTLEGGRLLSTYDLTCNRPHGVSSAELGIEPGTFRLRGGDPSLTTQDAVQYCYDIFTILCGIQNTGRRRRNTVQYLVLIGLSTRDPVKCRITLWF</sequence>
<dbReference type="EMBL" id="BGPR01003661">
    <property type="protein sequence ID" value="GBM90929.1"/>
    <property type="molecule type" value="Genomic_DNA"/>
</dbReference>
<reference evidence="1 2" key="1">
    <citation type="journal article" date="2019" name="Sci. Rep.">
        <title>Orb-weaving spider Araneus ventricosus genome elucidates the spidroin gene catalogue.</title>
        <authorList>
            <person name="Kono N."/>
            <person name="Nakamura H."/>
            <person name="Ohtoshi R."/>
            <person name="Moran D.A.P."/>
            <person name="Shinohara A."/>
            <person name="Yoshida Y."/>
            <person name="Fujiwara M."/>
            <person name="Mori M."/>
            <person name="Tomita M."/>
            <person name="Arakawa K."/>
        </authorList>
    </citation>
    <scope>NUCLEOTIDE SEQUENCE [LARGE SCALE GENOMIC DNA]</scope>
</reference>
<dbReference type="AlphaFoldDB" id="A0A4Y2JNB2"/>
<comment type="caution">
    <text evidence="1">The sequence shown here is derived from an EMBL/GenBank/DDBJ whole genome shotgun (WGS) entry which is preliminary data.</text>
</comment>
<proteinExistence type="predicted"/>
<evidence type="ECO:0000313" key="1">
    <source>
        <dbReference type="EMBL" id="GBM90929.1"/>
    </source>
</evidence>
<gene>
    <name evidence="1" type="ORF">AVEN_190112_1</name>
</gene>
<organism evidence="1 2">
    <name type="scientific">Araneus ventricosus</name>
    <name type="common">Orbweaver spider</name>
    <name type="synonym">Epeira ventricosa</name>
    <dbReference type="NCBI Taxonomy" id="182803"/>
    <lineage>
        <taxon>Eukaryota</taxon>
        <taxon>Metazoa</taxon>
        <taxon>Ecdysozoa</taxon>
        <taxon>Arthropoda</taxon>
        <taxon>Chelicerata</taxon>
        <taxon>Arachnida</taxon>
        <taxon>Araneae</taxon>
        <taxon>Araneomorphae</taxon>
        <taxon>Entelegynae</taxon>
        <taxon>Araneoidea</taxon>
        <taxon>Araneidae</taxon>
        <taxon>Araneus</taxon>
    </lineage>
</organism>
<evidence type="ECO:0000313" key="2">
    <source>
        <dbReference type="Proteomes" id="UP000499080"/>
    </source>
</evidence>